<dbReference type="OrthoDB" id="981227at2"/>
<dbReference type="NCBIfam" id="TIGR04366">
    <property type="entry name" value="cupin_WbuC"/>
    <property type="match status" value="1"/>
</dbReference>
<dbReference type="InterPro" id="IPR011051">
    <property type="entry name" value="RmlC_Cupin_sf"/>
</dbReference>
<accession>A0A7R6RBR4</accession>
<evidence type="ECO:0000259" key="1">
    <source>
        <dbReference type="Pfam" id="PF19480"/>
    </source>
</evidence>
<reference evidence="3" key="1">
    <citation type="submission" date="2020-01" db="EMBL/GenBank/DDBJ databases">
        <title>Phosphoaccumulans saitamaens gen. nov., sp. nov., a polyphosphate accumulating bacterium isolated from surface river water.</title>
        <authorList>
            <person name="Watanabe K."/>
            <person name="Suda W."/>
        </authorList>
    </citation>
    <scope>NUCLEOTIDE SEQUENCE [LARGE SCALE GENOMIC DNA]</scope>
    <source>
        <strain evidence="3">ICHIAU1</strain>
    </source>
</reference>
<dbReference type="InterPro" id="IPR046058">
    <property type="entry name" value="WbuC_cupin"/>
</dbReference>
<dbReference type="Proteomes" id="UP000463961">
    <property type="component" value="Chromosome"/>
</dbReference>
<dbReference type="AlphaFoldDB" id="A0A7R6RBR4"/>
<dbReference type="SUPFAM" id="SSF51182">
    <property type="entry name" value="RmlC-like cupins"/>
    <property type="match status" value="1"/>
</dbReference>
<evidence type="ECO:0000313" key="2">
    <source>
        <dbReference type="EMBL" id="BBU69823.1"/>
    </source>
</evidence>
<keyword evidence="3" id="KW-1185">Reference proteome</keyword>
<sequence>MTTTRINQALLQQTANEARISPRLRKNVNFHPADDFPAHRLINAMQLGSYVRPHRHLDPSKDETIVALQGRFGYLSFNEHGAIQEAIELTAGGPVFGIDIPYGTIHTILALESDSVFFEAKAGPFVPLSENEIAAWSPAEGSEEAKALWADWRARFA</sequence>
<feature type="domain" description="Cupin fold metalloprotein WbuC cupin" evidence="1">
    <location>
        <begin position="6"/>
        <end position="89"/>
    </location>
</feature>
<protein>
    <recommendedName>
        <fullName evidence="1">Cupin fold metalloprotein WbuC cupin domain-containing protein</fullName>
    </recommendedName>
</protein>
<dbReference type="CDD" id="cd07005">
    <property type="entry name" value="cupin_WbuC-like"/>
    <property type="match status" value="1"/>
</dbReference>
<evidence type="ECO:0000313" key="3">
    <source>
        <dbReference type="Proteomes" id="UP000463961"/>
    </source>
</evidence>
<dbReference type="Pfam" id="PF19480">
    <property type="entry name" value="DUF6016"/>
    <property type="match status" value="1"/>
</dbReference>
<dbReference type="EMBL" id="AP022345">
    <property type="protein sequence ID" value="BBU69823.1"/>
    <property type="molecule type" value="Genomic_DNA"/>
</dbReference>
<name>A0A7R6RBR4_9RHOO</name>
<proteinExistence type="predicted"/>
<dbReference type="InterPro" id="IPR027565">
    <property type="entry name" value="Cupin_WbuC"/>
</dbReference>
<gene>
    <name evidence="2" type="ORF">ICHIAU1_21060</name>
</gene>
<dbReference type="RefSeq" id="WP_162049503.1">
    <property type="nucleotide sequence ID" value="NZ_AP022345.1"/>
</dbReference>
<organism evidence="2 3">
    <name type="scientific">Fluviibacter phosphoraccumulans</name>
    <dbReference type="NCBI Taxonomy" id="1751046"/>
    <lineage>
        <taxon>Bacteria</taxon>
        <taxon>Pseudomonadati</taxon>
        <taxon>Pseudomonadota</taxon>
        <taxon>Betaproteobacteria</taxon>
        <taxon>Rhodocyclales</taxon>
        <taxon>Fluviibacteraceae</taxon>
        <taxon>Fluviibacter</taxon>
    </lineage>
</organism>